<comment type="caution">
    <text evidence="4">Lacks conserved residue(s) required for the propagation of feature annotation.</text>
</comment>
<dbReference type="Proteomes" id="UP001446871">
    <property type="component" value="Unassembled WGS sequence"/>
</dbReference>
<evidence type="ECO:0000256" key="5">
    <source>
        <dbReference type="SAM" id="SignalP"/>
    </source>
</evidence>
<dbReference type="InterPro" id="IPR029070">
    <property type="entry name" value="Chitinase_insertion_sf"/>
</dbReference>
<sequence>MQAMSSKHFPKRSMLSPLLLLIAAAVVTVNASPAGFATRDGAIPIGAIIPADDTQQAFSFNLSSDAPSRKSPTHQNPQLLSPHPVELVHADPHPDLARRDATLCLADGTCADKSCDATAMCGIYSKGGKEKCGMNLCCSAMGWCGTTETYCTNADPKGHTLPCQKDFGSCVVKSGKTCGTGSGTTNGRKIGYYQGSNTRDRLCNKIYPADIASEGYTHLYYAFASIDPSSFGVAPANPGDVELYAQFTALKSRGLETWIAVGGFDFSDPNKATHGTWSQLVASASSRKAFISSLKTFMAKYGFQGVDLDWEYPVDTLRGGDPADTQNLVLLVREMHAAFAGQFGLSLTLAPDYWYLRYFDAKAMESSVDFFGFMAYDLHGYWDQDVKTLGSVVRGQADIRDIATDTLPLWFDELDPSKINFGVALYGRGYTLADPGCKDLLCAFSGPSKPGVCTNGDGVLSLVEIQALIREKGLTPQYLPEAMMKQITWDDQWIGYDDDETIARKKAWADNQCFGGTMAWSIDFNSGAGSGMTPVKTTDGTCGKKNGNTVCGDWPTGNCCSSSGWCGGTAEYCSSGCQSGDCVTGGETADGTCGLAHKHATCGSWPAGGAAARPATAATPRRTAATAASRAPAAGASWTASASTSCGLAASEKTLGWFCLGEVRRVIHCTY</sequence>
<dbReference type="SMART" id="SM00636">
    <property type="entry name" value="Glyco_18"/>
    <property type="match status" value="1"/>
</dbReference>
<feature type="disulfide bond" evidence="4">
    <location>
        <begin position="559"/>
        <end position="573"/>
    </location>
</feature>
<keyword evidence="9" id="KW-1185">Reference proteome</keyword>
<dbReference type="PANTHER" id="PTHR11177">
    <property type="entry name" value="CHITINASE"/>
    <property type="match status" value="1"/>
</dbReference>
<dbReference type="Gene3D" id="3.10.50.10">
    <property type="match status" value="1"/>
</dbReference>
<dbReference type="CDD" id="cd11618">
    <property type="entry name" value="ChtBD1_1"/>
    <property type="match status" value="1"/>
</dbReference>
<dbReference type="Pfam" id="PF00187">
    <property type="entry name" value="Chitin_bind_1"/>
    <property type="match status" value="2"/>
</dbReference>
<dbReference type="InterPro" id="IPR036861">
    <property type="entry name" value="Endochitinase-like_sf"/>
</dbReference>
<feature type="domain" description="Chitin-binding type-1" evidence="6">
    <location>
        <begin position="118"/>
        <end position="172"/>
    </location>
</feature>
<dbReference type="SUPFAM" id="SSF51445">
    <property type="entry name" value="(Trans)glycosidases"/>
    <property type="match status" value="1"/>
</dbReference>
<organism evidence="8 9">
    <name type="scientific">Apiospora saccharicola</name>
    <dbReference type="NCBI Taxonomy" id="335842"/>
    <lineage>
        <taxon>Eukaryota</taxon>
        <taxon>Fungi</taxon>
        <taxon>Dikarya</taxon>
        <taxon>Ascomycota</taxon>
        <taxon>Pezizomycotina</taxon>
        <taxon>Sordariomycetes</taxon>
        <taxon>Xylariomycetidae</taxon>
        <taxon>Amphisphaeriales</taxon>
        <taxon>Apiosporaceae</taxon>
        <taxon>Apiospora</taxon>
    </lineage>
</organism>
<protein>
    <recommendedName>
        <fullName evidence="2">chitinase</fullName>
        <ecNumber evidence="2">3.2.1.14</ecNumber>
    </recommendedName>
</protein>
<dbReference type="Pfam" id="PF00704">
    <property type="entry name" value="Glyco_hydro_18"/>
    <property type="match status" value="1"/>
</dbReference>
<feature type="domain" description="GH18" evidence="7">
    <location>
        <begin position="187"/>
        <end position="542"/>
    </location>
</feature>
<comment type="caution">
    <text evidence="8">The sequence shown here is derived from an EMBL/GenBank/DDBJ whole genome shotgun (WGS) entry which is preliminary data.</text>
</comment>
<feature type="signal peptide" evidence="5">
    <location>
        <begin position="1"/>
        <end position="31"/>
    </location>
</feature>
<dbReference type="InterPro" id="IPR001223">
    <property type="entry name" value="Glyco_hydro18_cat"/>
</dbReference>
<keyword evidence="5" id="KW-0732">Signal</keyword>
<evidence type="ECO:0000256" key="4">
    <source>
        <dbReference type="PROSITE-ProRule" id="PRU00261"/>
    </source>
</evidence>
<reference evidence="8 9" key="1">
    <citation type="submission" date="2023-01" db="EMBL/GenBank/DDBJ databases">
        <title>Analysis of 21 Apiospora genomes using comparative genomics revels a genus with tremendous synthesis potential of carbohydrate active enzymes and secondary metabolites.</title>
        <authorList>
            <person name="Sorensen T."/>
        </authorList>
    </citation>
    <scope>NUCLEOTIDE SEQUENCE [LARGE SCALE GENOMIC DNA]</scope>
    <source>
        <strain evidence="8 9">CBS 83171</strain>
    </source>
</reference>
<dbReference type="PANTHER" id="PTHR11177:SF333">
    <property type="entry name" value="CHITINASE"/>
    <property type="match status" value="1"/>
</dbReference>
<feature type="disulfide bond" evidence="4">
    <location>
        <begin position="132"/>
        <end position="144"/>
    </location>
</feature>
<evidence type="ECO:0000256" key="1">
    <source>
        <dbReference type="ARBA" id="ARBA00008682"/>
    </source>
</evidence>
<dbReference type="PROSITE" id="PS50941">
    <property type="entry name" value="CHIT_BIND_I_2"/>
    <property type="match status" value="2"/>
</dbReference>
<dbReference type="InterPro" id="IPR018371">
    <property type="entry name" value="Chitin-binding_1_CS"/>
</dbReference>
<evidence type="ECO:0000256" key="3">
    <source>
        <dbReference type="ARBA" id="ARBA00022669"/>
    </source>
</evidence>
<proteinExistence type="inferred from homology"/>
<keyword evidence="3 4" id="KW-0147">Chitin-binding</keyword>
<dbReference type="CDD" id="cd00035">
    <property type="entry name" value="ChtBD1"/>
    <property type="match status" value="1"/>
</dbReference>
<dbReference type="PROSITE" id="PS51910">
    <property type="entry name" value="GH18_2"/>
    <property type="match status" value="1"/>
</dbReference>
<dbReference type="EC" id="3.2.1.14" evidence="2"/>
<dbReference type="InterPro" id="IPR011583">
    <property type="entry name" value="Chitinase_II/V-like_cat"/>
</dbReference>
<dbReference type="InterPro" id="IPR050314">
    <property type="entry name" value="Glycosyl_Hydrlase_18"/>
</dbReference>
<comment type="similarity">
    <text evidence="1">Belongs to the glycosyl hydrolase 18 family. Chitinase class V subfamily.</text>
</comment>
<evidence type="ECO:0000259" key="7">
    <source>
        <dbReference type="PROSITE" id="PS51910"/>
    </source>
</evidence>
<feature type="disulfide bond" evidence="4">
    <location>
        <begin position="137"/>
        <end position="151"/>
    </location>
</feature>
<feature type="domain" description="Chitin-binding type-1" evidence="6">
    <location>
        <begin position="539"/>
        <end position="584"/>
    </location>
</feature>
<evidence type="ECO:0000256" key="2">
    <source>
        <dbReference type="ARBA" id="ARBA00012729"/>
    </source>
</evidence>
<dbReference type="PROSITE" id="PS00026">
    <property type="entry name" value="CHIT_BIND_I_1"/>
    <property type="match status" value="1"/>
</dbReference>
<feature type="chain" id="PRO_5047289954" description="chitinase" evidence="5">
    <location>
        <begin position="32"/>
        <end position="671"/>
    </location>
</feature>
<gene>
    <name evidence="8" type="ORF">PG996_009897</name>
</gene>
<dbReference type="InterPro" id="IPR001002">
    <property type="entry name" value="Chitin-bd_1"/>
</dbReference>
<name>A0ABR1UM38_9PEZI</name>
<dbReference type="SUPFAM" id="SSF54556">
    <property type="entry name" value="Chitinase insertion domain"/>
    <property type="match status" value="1"/>
</dbReference>
<accession>A0ABR1UM38</accession>
<dbReference type="SUPFAM" id="SSF57016">
    <property type="entry name" value="Plant lectins/antimicrobial peptides"/>
    <property type="match status" value="2"/>
</dbReference>
<evidence type="ECO:0000313" key="8">
    <source>
        <dbReference type="EMBL" id="KAK8059967.1"/>
    </source>
</evidence>
<dbReference type="EMBL" id="JAQQWM010000006">
    <property type="protein sequence ID" value="KAK8059967.1"/>
    <property type="molecule type" value="Genomic_DNA"/>
</dbReference>
<evidence type="ECO:0000313" key="9">
    <source>
        <dbReference type="Proteomes" id="UP001446871"/>
    </source>
</evidence>
<dbReference type="Gene3D" id="3.20.20.80">
    <property type="entry name" value="Glycosidases"/>
    <property type="match status" value="1"/>
</dbReference>
<dbReference type="InterPro" id="IPR017853">
    <property type="entry name" value="GH"/>
</dbReference>
<evidence type="ECO:0000259" key="6">
    <source>
        <dbReference type="PROSITE" id="PS50941"/>
    </source>
</evidence>
<keyword evidence="4" id="KW-1015">Disulfide bond</keyword>
<dbReference type="Gene3D" id="3.30.60.10">
    <property type="entry name" value="Endochitinase-like"/>
    <property type="match status" value="2"/>
</dbReference>
<dbReference type="SMART" id="SM00270">
    <property type="entry name" value="ChtBD1"/>
    <property type="match status" value="2"/>
</dbReference>